<feature type="transmembrane region" description="Helical" evidence="6">
    <location>
        <begin position="154"/>
        <end position="178"/>
    </location>
</feature>
<evidence type="ECO:0000256" key="6">
    <source>
        <dbReference type="SAM" id="Phobius"/>
    </source>
</evidence>
<organism evidence="7 8">
    <name type="scientific">Talaromyces stipitatus (strain ATCC 10500 / CBS 375.48 / QM 6759 / NRRL 1006)</name>
    <name type="common">Penicillium stipitatum</name>
    <dbReference type="NCBI Taxonomy" id="441959"/>
    <lineage>
        <taxon>Eukaryota</taxon>
        <taxon>Fungi</taxon>
        <taxon>Dikarya</taxon>
        <taxon>Ascomycota</taxon>
        <taxon>Pezizomycotina</taxon>
        <taxon>Eurotiomycetes</taxon>
        <taxon>Eurotiomycetidae</taxon>
        <taxon>Eurotiales</taxon>
        <taxon>Trichocomaceae</taxon>
        <taxon>Talaromyces</taxon>
        <taxon>Talaromyces sect. Talaromyces</taxon>
    </lineage>
</organism>
<feature type="transmembrane region" description="Helical" evidence="6">
    <location>
        <begin position="41"/>
        <end position="59"/>
    </location>
</feature>
<name>B8MG32_TALSN</name>
<evidence type="ECO:0000256" key="2">
    <source>
        <dbReference type="ARBA" id="ARBA00022448"/>
    </source>
</evidence>
<keyword evidence="4 6" id="KW-1133">Transmembrane helix</keyword>
<feature type="transmembrane region" description="Helical" evidence="6">
    <location>
        <begin position="124"/>
        <end position="142"/>
    </location>
</feature>
<evidence type="ECO:0000313" key="7">
    <source>
        <dbReference type="EMBL" id="EED15899.1"/>
    </source>
</evidence>
<dbReference type="RefSeq" id="XP_002483133.1">
    <property type="nucleotide sequence ID" value="XM_002483088.1"/>
</dbReference>
<dbReference type="VEuPathDB" id="FungiDB:TSTA_010170"/>
<dbReference type="HOGENOM" id="CLU_018303_1_1_1"/>
<feature type="transmembrane region" description="Helical" evidence="6">
    <location>
        <begin position="467"/>
        <end position="488"/>
    </location>
</feature>
<dbReference type="Proteomes" id="UP000001745">
    <property type="component" value="Unassembled WGS sequence"/>
</dbReference>
<feature type="transmembrane region" description="Helical" evidence="6">
    <location>
        <begin position="340"/>
        <end position="358"/>
    </location>
</feature>
<dbReference type="InterPro" id="IPR036259">
    <property type="entry name" value="MFS_trans_sf"/>
</dbReference>
<feature type="transmembrane region" description="Helical" evidence="6">
    <location>
        <begin position="435"/>
        <end position="455"/>
    </location>
</feature>
<dbReference type="PANTHER" id="PTHR19432:SF35">
    <property type="entry name" value="SOLUTE CARRIER FAMILY 45 MEMBER 3 ISOFORM X1"/>
    <property type="match status" value="1"/>
</dbReference>
<feature type="transmembrane region" description="Helical" evidence="6">
    <location>
        <begin position="270"/>
        <end position="291"/>
    </location>
</feature>
<dbReference type="eggNOG" id="KOG0637">
    <property type="taxonomic scope" value="Eukaryota"/>
</dbReference>
<keyword evidence="5 6" id="KW-0472">Membrane</keyword>
<dbReference type="Pfam" id="PF13347">
    <property type="entry name" value="MFS_2"/>
    <property type="match status" value="1"/>
</dbReference>
<keyword evidence="8" id="KW-1185">Reference proteome</keyword>
<evidence type="ECO:0000256" key="5">
    <source>
        <dbReference type="ARBA" id="ARBA00023136"/>
    </source>
</evidence>
<keyword evidence="3 6" id="KW-0812">Transmembrane</keyword>
<dbReference type="PANTHER" id="PTHR19432">
    <property type="entry name" value="SUGAR TRANSPORTER"/>
    <property type="match status" value="1"/>
</dbReference>
<protein>
    <submittedName>
        <fullName evidence="7">Sucrose transport protein, putative</fullName>
    </submittedName>
</protein>
<dbReference type="PhylomeDB" id="B8MG32"/>
<feature type="transmembrane region" description="Helical" evidence="6">
    <location>
        <begin position="364"/>
        <end position="386"/>
    </location>
</feature>
<evidence type="ECO:0000256" key="3">
    <source>
        <dbReference type="ARBA" id="ARBA00022692"/>
    </source>
</evidence>
<dbReference type="GO" id="GO:0005886">
    <property type="term" value="C:plasma membrane"/>
    <property type="evidence" value="ECO:0007669"/>
    <property type="project" value="TreeGrafter"/>
</dbReference>
<dbReference type="InParanoid" id="B8MG32"/>
<evidence type="ECO:0000256" key="1">
    <source>
        <dbReference type="ARBA" id="ARBA00004141"/>
    </source>
</evidence>
<keyword evidence="2" id="KW-0813">Transport</keyword>
<sequence>MSKALLAWVWVAGPLTGTVVQPYIGIRSDNCRGHWGRRKPFIAIGGATTVICLLALAWVQELTGSVFAIFNADVKSDTVKSVSIVAAIVLMYCHDFGINTVQAAMRAYIVDNAPSHQQKSANAWASRVSEAASIICYAFGYMDLPKIFPVLGKTQFQVISVLGSCCLIGSLLISCVFIDDLRTYDRPRTELTTKNSLSMIWKSARYLPPQIRKVFAIQCASWFGWFPFLFYITTYIGQLYVNPIFEKHPDLSNGEVDNIWGDATRIATSAYFLNAVTAFVGSLVLPLLVVAPSPKEFEALSNTNSASDLPQRASVLTTFMQSSTRMLGKLRVPGLTLRRLWLLSHFLFAICMFSTFLISSPGTAAVMTAIVGIPWMITSWAPYAFIATELAQSQSQSTNGEFIAESIHRPGYPYNEFEDTDGIGGAGVVLGLHNVFISFPQMVSSLLSSVIFKALQKPRGEPFDNSVAWFMRFGGCAALIAGILTVPLQDRAAG</sequence>
<proteinExistence type="predicted"/>
<dbReference type="AlphaFoldDB" id="B8MG32"/>
<dbReference type="GeneID" id="8102813"/>
<feature type="transmembrane region" description="Helical" evidence="6">
    <location>
        <begin position="214"/>
        <end position="236"/>
    </location>
</feature>
<reference evidence="8" key="1">
    <citation type="journal article" date="2015" name="Genome Announc.">
        <title>Genome sequence of the AIDS-associated pathogen Penicillium marneffei (ATCC18224) and its near taxonomic relative Talaromyces stipitatus (ATCC10500).</title>
        <authorList>
            <person name="Nierman W.C."/>
            <person name="Fedorova-Abrams N.D."/>
            <person name="Andrianopoulos A."/>
        </authorList>
    </citation>
    <scope>NUCLEOTIDE SEQUENCE [LARGE SCALE GENOMIC DNA]</scope>
    <source>
        <strain evidence="8">ATCC 10500 / CBS 375.48 / QM 6759 / NRRL 1006</strain>
    </source>
</reference>
<dbReference type="EMBL" id="EQ962656">
    <property type="protein sequence ID" value="EED15899.1"/>
    <property type="molecule type" value="Genomic_DNA"/>
</dbReference>
<gene>
    <name evidence="7" type="ORF">TSTA_010170</name>
</gene>
<comment type="subcellular location">
    <subcellularLocation>
        <location evidence="1">Membrane</location>
        <topology evidence="1">Multi-pass membrane protein</topology>
    </subcellularLocation>
</comment>
<dbReference type="SUPFAM" id="SSF103473">
    <property type="entry name" value="MFS general substrate transporter"/>
    <property type="match status" value="1"/>
</dbReference>
<evidence type="ECO:0000313" key="8">
    <source>
        <dbReference type="Proteomes" id="UP000001745"/>
    </source>
</evidence>
<accession>B8MG32</accession>
<dbReference type="GO" id="GO:0008506">
    <property type="term" value="F:sucrose:proton symporter activity"/>
    <property type="evidence" value="ECO:0007669"/>
    <property type="project" value="TreeGrafter"/>
</dbReference>
<dbReference type="OrthoDB" id="28755at2759"/>
<evidence type="ECO:0000256" key="4">
    <source>
        <dbReference type="ARBA" id="ARBA00022989"/>
    </source>
</evidence>
<dbReference type="OMA" id="SITQWAP"/>
<dbReference type="Gene3D" id="1.20.1250.20">
    <property type="entry name" value="MFS general substrate transporter like domains"/>
    <property type="match status" value="1"/>
</dbReference>